<proteinExistence type="predicted"/>
<protein>
    <submittedName>
        <fullName evidence="1">Uncharacterized protein</fullName>
    </submittedName>
</protein>
<sequence>MLPEIKAFDYSNNSGIKYRYELYVPRIPFSDSFSMGIGEFDFHWV</sequence>
<dbReference type="AlphaFoldDB" id="A0AA86XUA9"/>
<dbReference type="Proteomes" id="UP000041625">
    <property type="component" value="Unassembled WGS sequence"/>
</dbReference>
<dbReference type="EMBL" id="CCKJ01000140">
    <property type="protein sequence ID" value="CDT94648.1"/>
    <property type="molecule type" value="Genomic_DNA"/>
</dbReference>
<comment type="caution">
    <text evidence="1">The sequence shown here is derived from an EMBL/GenBank/DDBJ whole genome shotgun (WGS) entry which is preliminary data.</text>
</comment>
<keyword evidence="2" id="KW-1185">Reference proteome</keyword>
<evidence type="ECO:0000313" key="1">
    <source>
        <dbReference type="EMBL" id="CDT94648.1"/>
    </source>
</evidence>
<accession>A0AA86XUA9</accession>
<gene>
    <name evidence="1" type="ORF">VCR31J2_2240056</name>
</gene>
<organism evidence="1 2">
    <name type="scientific">Vibrio coralliirubri</name>
    <dbReference type="NCBI Taxonomy" id="1516159"/>
    <lineage>
        <taxon>Bacteria</taxon>
        <taxon>Pseudomonadati</taxon>
        <taxon>Pseudomonadota</taxon>
        <taxon>Gammaproteobacteria</taxon>
        <taxon>Vibrionales</taxon>
        <taxon>Vibrionaceae</taxon>
        <taxon>Vibrio</taxon>
    </lineage>
</organism>
<reference evidence="1 2" key="1">
    <citation type="submission" date="2014-06" db="EMBL/GenBank/DDBJ databases">
        <authorList>
            <person name="Le Roux F."/>
        </authorList>
    </citation>
    <scope>NUCLEOTIDE SEQUENCE [LARGE SCALE GENOMIC DNA]</scope>
    <source>
        <strain evidence="1 2">J2-31</strain>
    </source>
</reference>
<name>A0AA86XUA9_9VIBR</name>
<evidence type="ECO:0000313" key="2">
    <source>
        <dbReference type="Proteomes" id="UP000041625"/>
    </source>
</evidence>